<name>A0A2Z7A0A5_9LAMI</name>
<dbReference type="AlphaFoldDB" id="A0A2Z7A0A5"/>
<sequence length="73" mass="8068">MVAGCLAPLHALRSAAVFRAWIARHGNRPEAAGRRYWMRHWLAHRPPCAARNLVAAAAAVRRSSDSDATAEFF</sequence>
<protein>
    <submittedName>
        <fullName evidence="1">Uncharacterized protein</fullName>
    </submittedName>
</protein>
<dbReference type="EMBL" id="KV117772">
    <property type="protein sequence ID" value="KZT76468.1"/>
    <property type="molecule type" value="Genomic_DNA"/>
</dbReference>
<dbReference type="Proteomes" id="UP000250235">
    <property type="component" value="Unassembled WGS sequence"/>
</dbReference>
<gene>
    <name evidence="1" type="ORF">F511_46507</name>
</gene>
<accession>A0A2Z7A0A5</accession>
<keyword evidence="2" id="KW-1185">Reference proteome</keyword>
<organism evidence="1 2">
    <name type="scientific">Dorcoceras hygrometricum</name>
    <dbReference type="NCBI Taxonomy" id="472368"/>
    <lineage>
        <taxon>Eukaryota</taxon>
        <taxon>Viridiplantae</taxon>
        <taxon>Streptophyta</taxon>
        <taxon>Embryophyta</taxon>
        <taxon>Tracheophyta</taxon>
        <taxon>Spermatophyta</taxon>
        <taxon>Magnoliopsida</taxon>
        <taxon>eudicotyledons</taxon>
        <taxon>Gunneridae</taxon>
        <taxon>Pentapetalae</taxon>
        <taxon>asterids</taxon>
        <taxon>lamiids</taxon>
        <taxon>Lamiales</taxon>
        <taxon>Gesneriaceae</taxon>
        <taxon>Didymocarpoideae</taxon>
        <taxon>Trichosporeae</taxon>
        <taxon>Loxocarpinae</taxon>
        <taxon>Dorcoceras</taxon>
    </lineage>
</organism>
<evidence type="ECO:0000313" key="1">
    <source>
        <dbReference type="EMBL" id="KZT76468.1"/>
    </source>
</evidence>
<evidence type="ECO:0000313" key="2">
    <source>
        <dbReference type="Proteomes" id="UP000250235"/>
    </source>
</evidence>
<reference evidence="1 2" key="1">
    <citation type="journal article" date="2015" name="Proc. Natl. Acad. Sci. U.S.A.">
        <title>The resurrection genome of Boea hygrometrica: A blueprint for survival of dehydration.</title>
        <authorList>
            <person name="Xiao L."/>
            <person name="Yang G."/>
            <person name="Zhang L."/>
            <person name="Yang X."/>
            <person name="Zhao S."/>
            <person name="Ji Z."/>
            <person name="Zhou Q."/>
            <person name="Hu M."/>
            <person name="Wang Y."/>
            <person name="Chen M."/>
            <person name="Xu Y."/>
            <person name="Jin H."/>
            <person name="Xiao X."/>
            <person name="Hu G."/>
            <person name="Bao F."/>
            <person name="Hu Y."/>
            <person name="Wan P."/>
            <person name="Li L."/>
            <person name="Deng X."/>
            <person name="Kuang T."/>
            <person name="Xiang C."/>
            <person name="Zhu J.K."/>
            <person name="Oliver M.J."/>
            <person name="He Y."/>
        </authorList>
    </citation>
    <scope>NUCLEOTIDE SEQUENCE [LARGE SCALE GENOMIC DNA]</scope>
    <source>
        <strain evidence="2">cv. XS01</strain>
    </source>
</reference>
<proteinExistence type="predicted"/>